<evidence type="ECO:0000256" key="1">
    <source>
        <dbReference type="SAM" id="SignalP"/>
    </source>
</evidence>
<dbReference type="Proteomes" id="UP000297555">
    <property type="component" value="Unassembled WGS sequence"/>
</dbReference>
<organism evidence="2 3">
    <name type="scientific">Pseudomonas kribbensis</name>
    <dbReference type="NCBI Taxonomy" id="1628086"/>
    <lineage>
        <taxon>Bacteria</taxon>
        <taxon>Pseudomonadati</taxon>
        <taxon>Pseudomonadota</taxon>
        <taxon>Gammaproteobacteria</taxon>
        <taxon>Pseudomonadales</taxon>
        <taxon>Pseudomonadaceae</taxon>
        <taxon>Pseudomonas</taxon>
    </lineage>
</organism>
<dbReference type="SMART" id="SM00671">
    <property type="entry name" value="SEL1"/>
    <property type="match status" value="1"/>
</dbReference>
<sequence length="336" mass="36300">MKIKKNAGKFGLRWIVLLVLGLSSDVFAIQCPSDNFHGFVKEFLAKPEVQRAFTASPIHFLEVVAEGSQPKVVEREIEVLGGGELSAVSPEVVEMSSLEVKVQPPNKIFVRDRAGELLKILTFQRADCWSLSSLENWSLETVLDSQVDASSLPPGERSLMRGKSYADLAMEAEFPASSQLYISALDSYMNGADKGSIEAGYQAVLLSLSGQAPRLDDARILELLLSAASTSGAANLALANFYCDEGRYDQVRPCADPQKSLNALEAGSKLGSMEALNQLGLSYERGTLGTKNINRALACFQAAAAQGFELSKENAARLIAKNVKTESSNCLKQEAN</sequence>
<proteinExistence type="predicted"/>
<accession>A0A4Y8VC15</accession>
<dbReference type="EMBL" id="SPDQ01000027">
    <property type="protein sequence ID" value="TFH76863.1"/>
    <property type="molecule type" value="Genomic_DNA"/>
</dbReference>
<protein>
    <submittedName>
        <fullName evidence="2">Sel1 repeat family protein</fullName>
    </submittedName>
</protein>
<feature type="signal peptide" evidence="1">
    <location>
        <begin position="1"/>
        <end position="28"/>
    </location>
</feature>
<dbReference type="InterPro" id="IPR006597">
    <property type="entry name" value="Sel1-like"/>
</dbReference>
<dbReference type="OrthoDB" id="6956013at2"/>
<dbReference type="AlphaFoldDB" id="A0A4Y8VC15"/>
<evidence type="ECO:0000313" key="2">
    <source>
        <dbReference type="EMBL" id="TFH76863.1"/>
    </source>
</evidence>
<gene>
    <name evidence="2" type="ORF">E4J90_27825</name>
</gene>
<feature type="chain" id="PRO_5021324749" evidence="1">
    <location>
        <begin position="29"/>
        <end position="336"/>
    </location>
</feature>
<reference evidence="2 3" key="1">
    <citation type="submission" date="2019-03" db="EMBL/GenBank/DDBJ databases">
        <title>Draft genome sequence of humic substances-degrading Pseudomonas kribbensis CHA-19 from forest soil.</title>
        <authorList>
            <person name="Kim D."/>
        </authorList>
    </citation>
    <scope>NUCLEOTIDE SEQUENCE [LARGE SCALE GENOMIC DNA]</scope>
    <source>
        <strain evidence="2 3">CHA-19</strain>
    </source>
</reference>
<comment type="caution">
    <text evidence="2">The sequence shown here is derived from an EMBL/GenBank/DDBJ whole genome shotgun (WGS) entry which is preliminary data.</text>
</comment>
<dbReference type="Gene3D" id="1.25.40.10">
    <property type="entry name" value="Tetratricopeptide repeat domain"/>
    <property type="match status" value="1"/>
</dbReference>
<evidence type="ECO:0000313" key="3">
    <source>
        <dbReference type="Proteomes" id="UP000297555"/>
    </source>
</evidence>
<dbReference type="InterPro" id="IPR011990">
    <property type="entry name" value="TPR-like_helical_dom_sf"/>
</dbReference>
<dbReference type="SUPFAM" id="SSF81901">
    <property type="entry name" value="HCP-like"/>
    <property type="match status" value="1"/>
</dbReference>
<name>A0A4Y8VC15_9PSED</name>
<keyword evidence="1" id="KW-0732">Signal</keyword>
<dbReference type="RefSeq" id="WP_134828521.1">
    <property type="nucleotide sequence ID" value="NZ_SPDQ01000027.1"/>
</dbReference>